<dbReference type="EMBL" id="JARGEQ010000006">
    <property type="protein sequence ID" value="MDF1584930.1"/>
    <property type="molecule type" value="Genomic_DNA"/>
</dbReference>
<reference evidence="2 3" key="1">
    <citation type="submission" date="2023-03" db="EMBL/GenBank/DDBJ databases">
        <title>YIM 152171 draft genome.</title>
        <authorList>
            <person name="Yang Z."/>
        </authorList>
    </citation>
    <scope>NUCLEOTIDE SEQUENCE [LARGE SCALE GENOMIC DNA]</scope>
    <source>
        <strain evidence="2 3">YIM 152171</strain>
    </source>
</reference>
<dbReference type="Pfam" id="PF11162">
    <property type="entry name" value="DUF2946"/>
    <property type="match status" value="1"/>
</dbReference>
<protein>
    <submittedName>
        <fullName evidence="2">DUF2946 family protein</fullName>
    </submittedName>
</protein>
<feature type="region of interest" description="Disordered" evidence="1">
    <location>
        <begin position="88"/>
        <end position="135"/>
    </location>
</feature>
<feature type="compositionally biased region" description="Basic residues" evidence="1">
    <location>
        <begin position="100"/>
        <end position="118"/>
    </location>
</feature>
<evidence type="ECO:0000256" key="1">
    <source>
        <dbReference type="SAM" id="MobiDB-lite"/>
    </source>
</evidence>
<accession>A0AAP3UZD2</accession>
<dbReference type="InterPro" id="IPR021333">
    <property type="entry name" value="DUF2946"/>
</dbReference>
<feature type="compositionally biased region" description="Low complexity" evidence="1">
    <location>
        <begin position="88"/>
        <end position="99"/>
    </location>
</feature>
<evidence type="ECO:0000313" key="2">
    <source>
        <dbReference type="EMBL" id="MDF1584930.1"/>
    </source>
</evidence>
<name>A0AAP3UZD2_9PROT</name>
<dbReference type="Proteomes" id="UP001301140">
    <property type="component" value="Unassembled WGS sequence"/>
</dbReference>
<comment type="caution">
    <text evidence="2">The sequence shown here is derived from an EMBL/GenBank/DDBJ whole genome shotgun (WGS) entry which is preliminary data.</text>
</comment>
<evidence type="ECO:0000313" key="3">
    <source>
        <dbReference type="Proteomes" id="UP001301140"/>
    </source>
</evidence>
<dbReference type="RefSeq" id="WP_327787338.1">
    <property type="nucleotide sequence ID" value="NZ_JARGEQ010000006.1"/>
</dbReference>
<proteinExistence type="predicted"/>
<gene>
    <name evidence="2" type="ORF">PZ740_00860</name>
</gene>
<organism evidence="2 3">
    <name type="scientific">Marinimicrococcus flavescens</name>
    <dbReference type="NCBI Taxonomy" id="3031815"/>
    <lineage>
        <taxon>Bacteria</taxon>
        <taxon>Pseudomonadati</taxon>
        <taxon>Pseudomonadota</taxon>
        <taxon>Alphaproteobacteria</taxon>
        <taxon>Geminicoccales</taxon>
        <taxon>Geminicoccaceae</taxon>
        <taxon>Marinimicrococcus</taxon>
    </lineage>
</organism>
<dbReference type="AlphaFoldDB" id="A0AAP3UZD2"/>
<sequence>MSRWHALRTLGRALVLLAGLSLLLPPGMVTPGAALPSLAAVVLCTGDGPRLVQLPEELLPPGEAPADNRQPHQHCVFCLVAEGREPALAPAQAPLPQARPTRRRTAPRRRREHARRRPFLLPPSRAPPSRRSTAV</sequence>
<keyword evidence="3" id="KW-1185">Reference proteome</keyword>